<dbReference type="PROSITE" id="PS01102">
    <property type="entry name" value="ZF_DKSA_1"/>
    <property type="match status" value="1"/>
</dbReference>
<dbReference type="OrthoDB" id="962301at2"/>
<dbReference type="KEGG" id="dfn:CVE23_12670"/>
<protein>
    <submittedName>
        <fullName evidence="1">Uncharacterized protein</fullName>
    </submittedName>
</protein>
<dbReference type="SUPFAM" id="SSF57716">
    <property type="entry name" value="Glucocorticoid receptor-like (DNA-binding domain)"/>
    <property type="match status" value="1"/>
</dbReference>
<dbReference type="InterPro" id="IPR012783">
    <property type="entry name" value="Znf_C4_TraR"/>
</dbReference>
<evidence type="ECO:0000313" key="2">
    <source>
        <dbReference type="Proteomes" id="UP000231901"/>
    </source>
</evidence>
<organism evidence="1 2">
    <name type="scientific">Dickeya fangzhongdai</name>
    <dbReference type="NCBI Taxonomy" id="1778540"/>
    <lineage>
        <taxon>Bacteria</taxon>
        <taxon>Pseudomonadati</taxon>
        <taxon>Pseudomonadota</taxon>
        <taxon>Gammaproteobacteria</taxon>
        <taxon>Enterobacterales</taxon>
        <taxon>Pectobacteriaceae</taxon>
        <taxon>Dickeya</taxon>
    </lineage>
</organism>
<dbReference type="PRINTS" id="PR00618">
    <property type="entry name" value="DKSAZNFINGER"/>
</dbReference>
<dbReference type="InterPro" id="IPR020458">
    <property type="entry name" value="Znf_DskA_TraR_CS"/>
</dbReference>
<dbReference type="Gene3D" id="1.20.120.910">
    <property type="entry name" value="DksA, coiled-coil domain"/>
    <property type="match status" value="1"/>
</dbReference>
<dbReference type="GO" id="GO:1900378">
    <property type="term" value="P:positive regulation of secondary metabolite biosynthetic process"/>
    <property type="evidence" value="ECO:0007669"/>
    <property type="project" value="TreeGrafter"/>
</dbReference>
<dbReference type="NCBIfam" id="TIGR02419">
    <property type="entry name" value="C4_traR_proteo"/>
    <property type="match status" value="1"/>
</dbReference>
<dbReference type="PANTHER" id="PTHR38777">
    <property type="entry name" value="FELS-2 PROPHAGE PROTEIN"/>
    <property type="match status" value="1"/>
</dbReference>
<proteinExistence type="predicted"/>
<reference evidence="2" key="1">
    <citation type="journal article" date="2018" name="Genome Announc.">
        <title>Complete genome sequence of a Dickeya fangzhongdai type strain causing bleeding canker of pear tree trunks.</title>
        <authorList>
            <person name="Zhao Y."/>
            <person name="Tian Y."/>
            <person name="Li X."/>
            <person name="Hu B."/>
        </authorList>
    </citation>
    <scope>NUCLEOTIDE SEQUENCE [LARGE SCALE GENOMIC DNA]</scope>
    <source>
        <strain evidence="2">DSM 101947</strain>
    </source>
</reference>
<dbReference type="Pfam" id="PF01258">
    <property type="entry name" value="zf-dskA_traR"/>
    <property type="match status" value="1"/>
</dbReference>
<dbReference type="InterPro" id="IPR000962">
    <property type="entry name" value="Znf_DskA_TraR"/>
</dbReference>
<accession>A0A2K8QMN4</accession>
<evidence type="ECO:0000313" key="1">
    <source>
        <dbReference type="EMBL" id="ATZ94756.1"/>
    </source>
</evidence>
<dbReference type="GeneID" id="66565185"/>
<dbReference type="GO" id="GO:0008270">
    <property type="term" value="F:zinc ion binding"/>
    <property type="evidence" value="ECO:0007669"/>
    <property type="project" value="InterPro"/>
</dbReference>
<dbReference type="PROSITE" id="PS51128">
    <property type="entry name" value="ZF_DKSA_2"/>
    <property type="match status" value="1"/>
</dbReference>
<dbReference type="InterPro" id="IPR020460">
    <property type="entry name" value="Znf_C4-type_bac"/>
</dbReference>
<dbReference type="Proteomes" id="UP000231901">
    <property type="component" value="Chromosome"/>
</dbReference>
<name>A0A2K8QMN4_9GAMM</name>
<dbReference type="AlphaFoldDB" id="A0A2K8QMN4"/>
<dbReference type="RefSeq" id="WP_038919309.1">
    <property type="nucleotide sequence ID" value="NZ_BMJF01000002.1"/>
</dbReference>
<keyword evidence="2" id="KW-1185">Reference proteome</keyword>
<gene>
    <name evidence="1" type="ORF">CVE23_12670</name>
</gene>
<sequence length="74" mass="8185">MADSMDISQEQQAMLLDAQIAHARKAPAAHTAHVCEDCDAPIPEARRQAIPGVTCCVACQEIREQKQRHYRSPS</sequence>
<dbReference type="EMBL" id="CP025003">
    <property type="protein sequence ID" value="ATZ94756.1"/>
    <property type="molecule type" value="Genomic_DNA"/>
</dbReference>
<dbReference type="PANTHER" id="PTHR38777:SF1">
    <property type="entry name" value="DNAK SUPPRESSOR PROTEIN"/>
    <property type="match status" value="1"/>
</dbReference>